<evidence type="ECO:0000259" key="3">
    <source>
        <dbReference type="PROSITE" id="PS51339"/>
    </source>
</evidence>
<feature type="repeat" description="RCC1" evidence="2">
    <location>
        <begin position="1075"/>
        <end position="1126"/>
    </location>
</feature>
<dbReference type="SUPFAM" id="SSF52799">
    <property type="entry name" value="(Phosphotyrosine protein) phosphatases II"/>
    <property type="match status" value="3"/>
</dbReference>
<gene>
    <name evidence="4" type="ORF">PHAECO_LOCUS2898</name>
</gene>
<dbReference type="InterPro" id="IPR011993">
    <property type="entry name" value="PH-like_dom_sf"/>
</dbReference>
<dbReference type="SUPFAM" id="SSF50729">
    <property type="entry name" value="PH domain-like"/>
    <property type="match status" value="1"/>
</dbReference>
<dbReference type="GO" id="GO:0005737">
    <property type="term" value="C:cytoplasm"/>
    <property type="evidence" value="ECO:0007669"/>
    <property type="project" value="TreeGrafter"/>
</dbReference>
<dbReference type="PANTHER" id="PTHR10807:SF110">
    <property type="entry name" value="FI17948P1"/>
    <property type="match status" value="1"/>
</dbReference>
<dbReference type="PRINTS" id="PR00633">
    <property type="entry name" value="RCCNDNSATION"/>
</dbReference>
<protein>
    <recommendedName>
        <fullName evidence="3">Myotubularin phosphatase domain-containing protein</fullName>
    </recommendedName>
</protein>
<dbReference type="GO" id="GO:0046856">
    <property type="term" value="P:phosphatidylinositol dephosphorylation"/>
    <property type="evidence" value="ECO:0007669"/>
    <property type="project" value="TreeGrafter"/>
</dbReference>
<dbReference type="InterPro" id="IPR000408">
    <property type="entry name" value="Reg_chr_condens"/>
</dbReference>
<reference evidence="4" key="2">
    <citation type="submission" date="2022-10" db="EMBL/GenBank/DDBJ databases">
        <authorList>
            <consortium name="ENA_rothamsted_submissions"/>
            <consortium name="culmorum"/>
            <person name="King R."/>
        </authorList>
    </citation>
    <scope>NUCLEOTIDE SEQUENCE</scope>
</reference>
<evidence type="ECO:0000256" key="2">
    <source>
        <dbReference type="PROSITE-ProRule" id="PRU00235"/>
    </source>
</evidence>
<dbReference type="GO" id="GO:0016020">
    <property type="term" value="C:membrane"/>
    <property type="evidence" value="ECO:0007669"/>
    <property type="project" value="TreeGrafter"/>
</dbReference>
<dbReference type="SUPFAM" id="SSF50985">
    <property type="entry name" value="RCC1/BLIP-II"/>
    <property type="match status" value="1"/>
</dbReference>
<organism evidence="4 5">
    <name type="scientific">Phaedon cochleariae</name>
    <name type="common">Mustard beetle</name>
    <dbReference type="NCBI Taxonomy" id="80249"/>
    <lineage>
        <taxon>Eukaryota</taxon>
        <taxon>Metazoa</taxon>
        <taxon>Ecdysozoa</taxon>
        <taxon>Arthropoda</taxon>
        <taxon>Hexapoda</taxon>
        <taxon>Insecta</taxon>
        <taxon>Pterygota</taxon>
        <taxon>Neoptera</taxon>
        <taxon>Endopterygota</taxon>
        <taxon>Coleoptera</taxon>
        <taxon>Polyphaga</taxon>
        <taxon>Cucujiformia</taxon>
        <taxon>Chrysomeloidea</taxon>
        <taxon>Chrysomelidae</taxon>
        <taxon>Chrysomelinae</taxon>
        <taxon>Chrysomelini</taxon>
        <taxon>Phaedon</taxon>
    </lineage>
</organism>
<name>A0A9N9X3I6_PHACE</name>
<feature type="repeat" description="RCC1" evidence="2">
    <location>
        <begin position="916"/>
        <end position="968"/>
    </location>
</feature>
<dbReference type="PROSITE" id="PS50012">
    <property type="entry name" value="RCC1_3"/>
    <property type="match status" value="4"/>
</dbReference>
<dbReference type="Proteomes" id="UP001153737">
    <property type="component" value="Chromosome 12"/>
</dbReference>
<accession>A0A9N9X3I6</accession>
<dbReference type="InterPro" id="IPR009091">
    <property type="entry name" value="RCC1/BLIP-II"/>
</dbReference>
<dbReference type="InterPro" id="IPR010569">
    <property type="entry name" value="Myotubularin-like_Pase_dom"/>
</dbReference>
<dbReference type="Pfam" id="PF00415">
    <property type="entry name" value="RCC1"/>
    <property type="match status" value="4"/>
</dbReference>
<reference evidence="4" key="1">
    <citation type="submission" date="2022-01" db="EMBL/GenBank/DDBJ databases">
        <authorList>
            <person name="King R."/>
        </authorList>
    </citation>
    <scope>NUCLEOTIDE SEQUENCE</scope>
</reference>
<comment type="similarity">
    <text evidence="1">Belongs to the protein-tyrosine phosphatase family. Non-receptor class myotubularin subfamily.</text>
</comment>
<dbReference type="PROSITE" id="PS00626">
    <property type="entry name" value="RCC1_2"/>
    <property type="match status" value="1"/>
</dbReference>
<evidence type="ECO:0000256" key="1">
    <source>
        <dbReference type="ARBA" id="ARBA00007471"/>
    </source>
</evidence>
<dbReference type="Gene3D" id="2.130.10.30">
    <property type="entry name" value="Regulator of chromosome condensation 1/beta-lactamase-inhibitor protein II"/>
    <property type="match status" value="1"/>
</dbReference>
<dbReference type="AlphaFoldDB" id="A0A9N9X3I6"/>
<dbReference type="InterPro" id="IPR029021">
    <property type="entry name" value="Prot-tyrosine_phosphatase-like"/>
</dbReference>
<feature type="domain" description="Myotubularin phosphatase" evidence="3">
    <location>
        <begin position="189"/>
        <end position="612"/>
    </location>
</feature>
<proteinExistence type="inferred from homology"/>
<dbReference type="Pfam" id="PF06602">
    <property type="entry name" value="Myotub-related"/>
    <property type="match status" value="2"/>
</dbReference>
<evidence type="ECO:0000313" key="4">
    <source>
        <dbReference type="EMBL" id="CAG9815842.1"/>
    </source>
</evidence>
<dbReference type="EMBL" id="OU896718">
    <property type="protein sequence ID" value="CAG9815842.1"/>
    <property type="molecule type" value="Genomic_DNA"/>
</dbReference>
<feature type="repeat" description="RCC1" evidence="2">
    <location>
        <begin position="1022"/>
        <end position="1073"/>
    </location>
</feature>
<dbReference type="CDD" id="cd14537">
    <property type="entry name" value="PTP-MTMR10-like"/>
    <property type="match status" value="1"/>
</dbReference>
<dbReference type="PROSITE" id="PS51339">
    <property type="entry name" value="PPASE_MYOTUBULARIN"/>
    <property type="match status" value="1"/>
</dbReference>
<sequence length="1134" mass="126686">MNDIKEDSRFKSYIGESELLESITLNDAQRTKFLEGETVVCEAPKVLMYPPLSDRKKYIAGVLTVTTFKLSFASAVDQDPSNCHQHNLLLGVNDVCLSSIDVIYQIGDRTRKKLSPGQNVTGKVKDILIVCKNMKCLELSFKMCDKDSGKTIVNALLHHAYPKRHTLLFAYDYKEPYVNNSLHKEARFYQNNADWDKELKRTKCPNWRTSQVNYNYQTSPLLIETMIVPKSVSDSIINEAVEKFRNRFCPLWVWGTHKGAALVRMADLLPTITDRTEENKLLEHIRKSHPEKKPPHIIDLSSPTPKDIQSSFMKLRDLCTPENTRVFKSQDFKFYGLLDNTKWLLHVSTCLTKALEAAEHLSSKELTVVLQEDVGSPNLGHSLIIITKKDDSSLVQKEWVALGHPFANRLGHILCKDIEPSPIFLLFLDAVWQLLQQYPQAFQISETYLTSLWDAAHVSIFDTFLFNCHHARCMAEKQYLQAFQISETYLTSLWDAAHVSIFDTFLFNCHHARCMAEKISETYLTSLWDAAHVSILDTFLFNCQVYGKSVWDWREQFSERDIGLFCNPLYDDSFREALKPNTGLSGLENKEVRVIPTTLSSYNDIQVLPSFQYDPPSANDLNHYIITLLTSQLQLAKEVCSSTQFSNILKQRLLILKRIYHALIKKYHDKDKSECFPCEPSTSSTSLPLVSREVTLGSEALLEVGVKTGLSFLFSLLQQNWQVSGILGIPSLCNSVLETTVDLIQKLPPLCLSNDSQLTNLGTSSLEQVCDFLRNAVLQETAADKKGKLLSCEILLGLALQRGSLRYLLDWIDMALEASCEQPDLSSKLAKKALAQLEGSRNKSKHSSYDDGNEEIVIYRVAICLMETLVNMALDYGGACSIVETSAPEADSSMYEKSDVYIEAGQYCTFAIHVDGCVSACGKGSYGRLGLGESSNQSLPKHVRLDAVVKRLSSSKGCDGHTLALTESGHVFSWGDGDYGKLGHGNCATHKQPERITGPFAGTTIKYINAGYRHSAAITEEGRLYTWGEGDHGRLGHLDNNGRHVPTLVADLADVDVGTVACGSSHTLVVSRDGKTVWSFGSGENGKLGHGEIAKVYRPKVIEALQGLVVQKVCAGTSFSMALTTMGQVRKLFT</sequence>
<evidence type="ECO:0000313" key="5">
    <source>
        <dbReference type="Proteomes" id="UP001153737"/>
    </source>
</evidence>
<dbReference type="OrthoDB" id="271628at2759"/>
<dbReference type="InterPro" id="IPR030564">
    <property type="entry name" value="Myotubularin"/>
</dbReference>
<feature type="repeat" description="RCC1" evidence="2">
    <location>
        <begin position="969"/>
        <end position="1021"/>
    </location>
</feature>
<dbReference type="PANTHER" id="PTHR10807">
    <property type="entry name" value="MYOTUBULARIN-RELATED"/>
    <property type="match status" value="1"/>
</dbReference>
<keyword evidence="5" id="KW-1185">Reference proteome</keyword>
<dbReference type="Gene3D" id="2.30.29.30">
    <property type="entry name" value="Pleckstrin-homology domain (PH domain)/Phosphotyrosine-binding domain (PTB)"/>
    <property type="match status" value="1"/>
</dbReference>